<dbReference type="CDD" id="cd20292">
    <property type="entry name" value="cupin_QdtA-like"/>
    <property type="match status" value="1"/>
</dbReference>
<evidence type="ECO:0000313" key="2">
    <source>
        <dbReference type="EMBL" id="HJG88574.1"/>
    </source>
</evidence>
<dbReference type="Pfam" id="PF05523">
    <property type="entry name" value="FdtA"/>
    <property type="match status" value="1"/>
</dbReference>
<dbReference type="SUPFAM" id="SSF51182">
    <property type="entry name" value="RmlC-like cupins"/>
    <property type="match status" value="1"/>
</dbReference>
<evidence type="ECO:0000313" key="3">
    <source>
        <dbReference type="Proteomes" id="UP000757103"/>
    </source>
</evidence>
<reference evidence="2" key="2">
    <citation type="submission" date="2021-09" db="EMBL/GenBank/DDBJ databases">
        <authorList>
            <person name="Gilroy R."/>
        </authorList>
    </citation>
    <scope>NUCLEOTIDE SEQUENCE</scope>
    <source>
        <strain evidence="2">CHK121-7720</strain>
    </source>
</reference>
<dbReference type="RefSeq" id="WP_273305651.1">
    <property type="nucleotide sequence ID" value="NZ_CAWVJN010000001.1"/>
</dbReference>
<dbReference type="InterPro" id="IPR014710">
    <property type="entry name" value="RmlC-like_jellyroll"/>
</dbReference>
<comment type="caution">
    <text evidence="2">The sequence shown here is derived from an EMBL/GenBank/DDBJ whole genome shotgun (WGS) entry which is preliminary data.</text>
</comment>
<organism evidence="2 3">
    <name type="scientific">Barnesiella viscericola</name>
    <dbReference type="NCBI Taxonomy" id="397865"/>
    <lineage>
        <taxon>Bacteria</taxon>
        <taxon>Pseudomonadati</taxon>
        <taxon>Bacteroidota</taxon>
        <taxon>Bacteroidia</taxon>
        <taxon>Bacteroidales</taxon>
        <taxon>Barnesiellaceae</taxon>
        <taxon>Barnesiella</taxon>
    </lineage>
</organism>
<proteinExistence type="predicted"/>
<evidence type="ECO:0000259" key="1">
    <source>
        <dbReference type="Pfam" id="PF05523"/>
    </source>
</evidence>
<reference evidence="2" key="1">
    <citation type="journal article" date="2021" name="PeerJ">
        <title>Extensive microbial diversity within the chicken gut microbiome revealed by metagenomics and culture.</title>
        <authorList>
            <person name="Gilroy R."/>
            <person name="Ravi A."/>
            <person name="Getino M."/>
            <person name="Pursley I."/>
            <person name="Horton D.L."/>
            <person name="Alikhan N.F."/>
            <person name="Baker D."/>
            <person name="Gharbi K."/>
            <person name="Hall N."/>
            <person name="Watson M."/>
            <person name="Adriaenssens E.M."/>
            <person name="Foster-Nyarko E."/>
            <person name="Jarju S."/>
            <person name="Secka A."/>
            <person name="Antonio M."/>
            <person name="Oren A."/>
            <person name="Chaudhuri R.R."/>
            <person name="La Ragione R."/>
            <person name="Hildebrand F."/>
            <person name="Pallen M.J."/>
        </authorList>
    </citation>
    <scope>NUCLEOTIDE SEQUENCE</scope>
    <source>
        <strain evidence="2">CHK121-7720</strain>
    </source>
</reference>
<feature type="domain" description="Sugar 3,4-ketoisomerase QdtA cupin" evidence="1">
    <location>
        <begin position="5"/>
        <end position="132"/>
    </location>
</feature>
<dbReference type="InterPro" id="IPR011051">
    <property type="entry name" value="RmlC_Cupin_sf"/>
</dbReference>
<accession>A0A921MQD2</accession>
<dbReference type="Proteomes" id="UP000757103">
    <property type="component" value="Unassembled WGS sequence"/>
</dbReference>
<dbReference type="EMBL" id="DYUD01000012">
    <property type="protein sequence ID" value="HJG88574.1"/>
    <property type="molecule type" value="Genomic_DNA"/>
</dbReference>
<dbReference type="AlphaFoldDB" id="A0A921MQD2"/>
<sequence>MSFEQVRLIQLPKVADKRGNLSFIESARHIPFEISRTYWLYDVPGDEHRNGHAFRRQEEFIVALSGSFDVVLNDGSETRRYHMARSYYGLYVPRMMWRELDNFSTNSLALVLSSTPYDAADYIEDFEEYRTLLKGGGHE</sequence>
<name>A0A921MQD2_9BACT</name>
<gene>
    <name evidence="2" type="ORF">K8U91_03735</name>
</gene>
<dbReference type="InterPro" id="IPR008894">
    <property type="entry name" value="QdtA_cupin_dom"/>
</dbReference>
<protein>
    <submittedName>
        <fullName evidence="2">FdtA/QdtA family cupin domain-containing protein</fullName>
    </submittedName>
</protein>
<dbReference type="Gene3D" id="2.60.120.10">
    <property type="entry name" value="Jelly Rolls"/>
    <property type="match status" value="1"/>
</dbReference>